<sequence length="222" mass="24578">MTQIKISSKHTNLARPSDHRGPPARPSCAVKRPYIKARPSGRLFHLRPKIMYLISAAIILPVVVNSVFDSQTLLAPTNGLVSIPFALLSLLTSIIATAILKTDTNFQPDRRGPSVLEALILVVWPVAPATYFVRLVDAGSSRLGDVLATTIILHECMTALMWIAMVACMVAWRQMRRQLREAFMKAARKAAREVALEAAEFIFADAFPLHTNAVPDDEKFFD</sequence>
<dbReference type="HOGENOM" id="CLU_1245254_0_0_1"/>
<reference evidence="3" key="1">
    <citation type="submission" date="2012-08" db="EMBL/GenBank/DDBJ databases">
        <title>Genome analysis of Colletotrichum orbiculare and Colletotrichum fructicola.</title>
        <authorList>
            <person name="Gan P.H.P."/>
            <person name="Ikeda K."/>
            <person name="Irieda H."/>
            <person name="Narusaka M."/>
            <person name="O'Connell R.J."/>
            <person name="Narusaka Y."/>
            <person name="Takano Y."/>
            <person name="Kubo Y."/>
            <person name="Shirasu K."/>
        </authorList>
    </citation>
    <scope>NUCLEOTIDE SEQUENCE</scope>
    <source>
        <strain evidence="3">Nara gc5</strain>
    </source>
</reference>
<name>L2GBA6_COLFN</name>
<dbReference type="AlphaFoldDB" id="L2GBA6"/>
<keyword evidence="2" id="KW-0812">Transmembrane</keyword>
<feature type="transmembrane region" description="Helical" evidence="2">
    <location>
        <begin position="50"/>
        <end position="68"/>
    </location>
</feature>
<protein>
    <submittedName>
        <fullName evidence="3">Uncharacterized protein</fullName>
    </submittedName>
</protein>
<evidence type="ECO:0000256" key="2">
    <source>
        <dbReference type="SAM" id="Phobius"/>
    </source>
</evidence>
<accession>L2GBA6</accession>
<dbReference type="EMBL" id="KB020540">
    <property type="protein sequence ID" value="ELA35929.1"/>
    <property type="molecule type" value="Genomic_DNA"/>
</dbReference>
<feature type="transmembrane region" description="Helical" evidence="2">
    <location>
        <begin position="112"/>
        <end position="131"/>
    </location>
</feature>
<keyword evidence="2" id="KW-0472">Membrane</keyword>
<evidence type="ECO:0000256" key="1">
    <source>
        <dbReference type="SAM" id="MobiDB-lite"/>
    </source>
</evidence>
<feature type="region of interest" description="Disordered" evidence="1">
    <location>
        <begin position="1"/>
        <end position="28"/>
    </location>
</feature>
<gene>
    <name evidence="3" type="ORF">CGGC5_4459</name>
</gene>
<feature type="compositionally biased region" description="Polar residues" evidence="1">
    <location>
        <begin position="1"/>
        <end position="11"/>
    </location>
</feature>
<keyword evidence="2" id="KW-1133">Transmembrane helix</keyword>
<proteinExistence type="predicted"/>
<feature type="transmembrane region" description="Helical" evidence="2">
    <location>
        <begin position="80"/>
        <end position="100"/>
    </location>
</feature>
<organism evidence="3">
    <name type="scientific">Colletotrichum fructicola (strain Nara gc5)</name>
    <name type="common">Anthracnose fungus</name>
    <name type="synonym">Colletotrichum gloeosporioides (strain Nara gc5)</name>
    <dbReference type="NCBI Taxonomy" id="1213859"/>
    <lineage>
        <taxon>Eukaryota</taxon>
        <taxon>Fungi</taxon>
        <taxon>Dikarya</taxon>
        <taxon>Ascomycota</taxon>
        <taxon>Pezizomycotina</taxon>
        <taxon>Sordariomycetes</taxon>
        <taxon>Hypocreomycetidae</taxon>
        <taxon>Glomerellales</taxon>
        <taxon>Glomerellaceae</taxon>
        <taxon>Colletotrichum</taxon>
        <taxon>Colletotrichum gloeosporioides species complex</taxon>
    </lineage>
</organism>
<feature type="transmembrane region" description="Helical" evidence="2">
    <location>
        <begin position="151"/>
        <end position="172"/>
    </location>
</feature>
<evidence type="ECO:0000313" key="3">
    <source>
        <dbReference type="EMBL" id="ELA35929.1"/>
    </source>
</evidence>